<dbReference type="GO" id="GO:0005886">
    <property type="term" value="C:plasma membrane"/>
    <property type="evidence" value="ECO:0007669"/>
    <property type="project" value="UniProtKB-SubCell"/>
</dbReference>
<evidence type="ECO:0000256" key="1">
    <source>
        <dbReference type="ARBA" id="ARBA00004651"/>
    </source>
</evidence>
<feature type="domain" description="RCK C-terminal" evidence="9">
    <location>
        <begin position="278"/>
        <end position="362"/>
    </location>
</feature>
<dbReference type="GO" id="GO:0008324">
    <property type="term" value="F:monoatomic cation transmembrane transporter activity"/>
    <property type="evidence" value="ECO:0007669"/>
    <property type="project" value="InterPro"/>
</dbReference>
<evidence type="ECO:0000259" key="9">
    <source>
        <dbReference type="PROSITE" id="PS51202"/>
    </source>
</evidence>
<evidence type="ECO:0000256" key="5">
    <source>
        <dbReference type="ARBA" id="ARBA00022692"/>
    </source>
</evidence>
<dbReference type="InterPro" id="IPR006512">
    <property type="entry name" value="YidE_YbjL"/>
</dbReference>
<evidence type="ECO:0000256" key="8">
    <source>
        <dbReference type="SAM" id="Phobius"/>
    </source>
</evidence>
<comment type="subcellular location">
    <subcellularLocation>
        <location evidence="1">Cell membrane</location>
        <topology evidence="1">Multi-pass membrane protein</topology>
    </subcellularLocation>
</comment>
<feature type="transmembrane region" description="Helical" evidence="8">
    <location>
        <begin position="120"/>
        <end position="139"/>
    </location>
</feature>
<name>A0A7C1FF15_9CHLR</name>
<evidence type="ECO:0000256" key="7">
    <source>
        <dbReference type="ARBA" id="ARBA00023136"/>
    </source>
</evidence>
<accession>A0A7C1FF15</accession>
<dbReference type="SUPFAM" id="SSF116726">
    <property type="entry name" value="TrkA C-terminal domain-like"/>
    <property type="match status" value="2"/>
</dbReference>
<feature type="transmembrane region" description="Helical" evidence="8">
    <location>
        <begin position="159"/>
        <end position="180"/>
    </location>
</feature>
<sequence>MDILIELLAEHPLLLLFLVSTIGYYLGEIRFGSAGLGVAAVLFVGLAFGALDPRISLPPELVSLGLVLFVYTIGLASGPGFFASFSSSGLRDNMMVAAVLLIAAAIVAVEAVAFNLKSTVAAGIYTGALTNTPALAQVLNYVTHSSLAQAGPSVATEPVVGYSVAYPLGVIGPILAILMMQRIWRIDYKQDAGRVRDMFPIEQEIYNRTVRVMHPAAIGASLRNLSRQRGWRVVFGRVKHGDKVELAIDDRILHEGDLISVIGTPEDVDRVVNELGELATEQLDVDRSVYDFRRVFVSNPDLAGRKLADLDLPHRFGAIVTRVRRGDIELLAHGDLVLELGDRVRFVAPRDQMRAISQYFGDSYKKLSEIHLGTLGLGLALGLLIGMIPISLPGGIQFKLGEAGGPLIVALLLSALRRTGPIVWSLPYSANLTIRQLGLTVLLAGIGIRSGYTFFSTMTQTGGLTILLAGAVVSVVTPLLMLWIGYRWLKLPFGVLTGVVSAVHTQPAVQAAALAQARNDLPNHGYALAFPMATITKILLAQIIVAFLPYVR</sequence>
<evidence type="ECO:0000256" key="3">
    <source>
        <dbReference type="ARBA" id="ARBA00022448"/>
    </source>
</evidence>
<dbReference type="Pfam" id="PF02080">
    <property type="entry name" value="TrkA_C"/>
    <property type="match status" value="1"/>
</dbReference>
<keyword evidence="6 8" id="KW-1133">Transmembrane helix</keyword>
<dbReference type="EMBL" id="DSMG01000071">
    <property type="protein sequence ID" value="HDX31099.1"/>
    <property type="molecule type" value="Genomic_DNA"/>
</dbReference>
<dbReference type="InterPro" id="IPR006037">
    <property type="entry name" value="RCK_C"/>
</dbReference>
<evidence type="ECO:0000256" key="2">
    <source>
        <dbReference type="ARBA" id="ARBA00009854"/>
    </source>
</evidence>
<feature type="transmembrane region" description="Helical" evidence="8">
    <location>
        <begin position="7"/>
        <end position="25"/>
    </location>
</feature>
<gene>
    <name evidence="10" type="ORF">ENQ20_06340</name>
</gene>
<keyword evidence="3" id="KW-0813">Transport</keyword>
<keyword evidence="4" id="KW-1003">Cell membrane</keyword>
<dbReference type="InterPro" id="IPR050144">
    <property type="entry name" value="AAE_transporter"/>
</dbReference>
<feature type="transmembrane region" description="Helical" evidence="8">
    <location>
        <begin position="31"/>
        <end position="49"/>
    </location>
</feature>
<evidence type="ECO:0000256" key="6">
    <source>
        <dbReference type="ARBA" id="ARBA00022989"/>
    </source>
</evidence>
<evidence type="ECO:0000313" key="10">
    <source>
        <dbReference type="EMBL" id="HDX31099.1"/>
    </source>
</evidence>
<feature type="transmembrane region" description="Helical" evidence="8">
    <location>
        <begin position="529"/>
        <end position="551"/>
    </location>
</feature>
<feature type="domain" description="RCK C-terminal" evidence="9">
    <location>
        <begin position="193"/>
        <end position="277"/>
    </location>
</feature>
<evidence type="ECO:0000256" key="4">
    <source>
        <dbReference type="ARBA" id="ARBA00022475"/>
    </source>
</evidence>
<feature type="transmembrane region" description="Helical" evidence="8">
    <location>
        <begin position="437"/>
        <end position="455"/>
    </location>
</feature>
<dbReference type="Gene3D" id="3.30.70.1450">
    <property type="entry name" value="Regulator of K+ conductance, C-terminal domain"/>
    <property type="match status" value="2"/>
</dbReference>
<feature type="transmembrane region" description="Helical" evidence="8">
    <location>
        <begin position="94"/>
        <end position="113"/>
    </location>
</feature>
<dbReference type="AlphaFoldDB" id="A0A7C1FF15"/>
<protein>
    <submittedName>
        <fullName evidence="10">Transporter</fullName>
    </submittedName>
</protein>
<proteinExistence type="inferred from homology"/>
<comment type="caution">
    <text evidence="10">The sequence shown here is derived from an EMBL/GenBank/DDBJ whole genome shotgun (WGS) entry which is preliminary data.</text>
</comment>
<feature type="transmembrane region" description="Helical" evidence="8">
    <location>
        <begin position="370"/>
        <end position="390"/>
    </location>
</feature>
<organism evidence="10">
    <name type="scientific">Caldilinea aerophila</name>
    <dbReference type="NCBI Taxonomy" id="133453"/>
    <lineage>
        <taxon>Bacteria</taxon>
        <taxon>Bacillati</taxon>
        <taxon>Chloroflexota</taxon>
        <taxon>Caldilineae</taxon>
        <taxon>Caldilineales</taxon>
        <taxon>Caldilineaceae</taxon>
        <taxon>Caldilinea</taxon>
    </lineage>
</organism>
<dbReference type="PROSITE" id="PS51202">
    <property type="entry name" value="RCK_C"/>
    <property type="match status" value="2"/>
</dbReference>
<dbReference type="GO" id="GO:0006813">
    <property type="term" value="P:potassium ion transport"/>
    <property type="evidence" value="ECO:0007669"/>
    <property type="project" value="InterPro"/>
</dbReference>
<keyword evidence="5 8" id="KW-0812">Transmembrane</keyword>
<reference evidence="10" key="1">
    <citation type="journal article" date="2020" name="mSystems">
        <title>Genome- and Community-Level Interaction Insights into Carbon Utilization and Element Cycling Functions of Hydrothermarchaeota in Hydrothermal Sediment.</title>
        <authorList>
            <person name="Zhou Z."/>
            <person name="Liu Y."/>
            <person name="Xu W."/>
            <person name="Pan J."/>
            <person name="Luo Z.H."/>
            <person name="Li M."/>
        </authorList>
    </citation>
    <scope>NUCLEOTIDE SEQUENCE [LARGE SCALE GENOMIC DNA]</scope>
    <source>
        <strain evidence="10">SpSt-289</strain>
    </source>
</reference>
<dbReference type="Pfam" id="PF06826">
    <property type="entry name" value="Asp-Al_Ex"/>
    <property type="match status" value="2"/>
</dbReference>
<dbReference type="PANTHER" id="PTHR30445:SF3">
    <property type="entry name" value="TRANSPORT PROTEIN YIDE-RELATED"/>
    <property type="match status" value="1"/>
</dbReference>
<dbReference type="NCBIfam" id="TIGR01625">
    <property type="entry name" value="YidE_YbjL_dupl"/>
    <property type="match status" value="2"/>
</dbReference>
<keyword evidence="7 8" id="KW-0472">Membrane</keyword>
<dbReference type="InterPro" id="IPR036721">
    <property type="entry name" value="RCK_C_sf"/>
</dbReference>
<feature type="transmembrane region" description="Helical" evidence="8">
    <location>
        <begin position="461"/>
        <end position="484"/>
    </location>
</feature>
<dbReference type="PANTHER" id="PTHR30445">
    <property type="entry name" value="K(+)_H(+) ANTIPORTER SUBUNIT KHTT"/>
    <property type="match status" value="1"/>
</dbReference>
<comment type="similarity">
    <text evidence="2">Belongs to the AAE transporter (TC 2.A.81) family.</text>
</comment>
<feature type="transmembrane region" description="Helical" evidence="8">
    <location>
        <begin position="61"/>
        <end position="82"/>
    </location>
</feature>